<organism evidence="1 2">
    <name type="scientific">Artemisia annua</name>
    <name type="common">Sweet wormwood</name>
    <dbReference type="NCBI Taxonomy" id="35608"/>
    <lineage>
        <taxon>Eukaryota</taxon>
        <taxon>Viridiplantae</taxon>
        <taxon>Streptophyta</taxon>
        <taxon>Embryophyta</taxon>
        <taxon>Tracheophyta</taxon>
        <taxon>Spermatophyta</taxon>
        <taxon>Magnoliopsida</taxon>
        <taxon>eudicotyledons</taxon>
        <taxon>Gunneridae</taxon>
        <taxon>Pentapetalae</taxon>
        <taxon>asterids</taxon>
        <taxon>campanulids</taxon>
        <taxon>Asterales</taxon>
        <taxon>Asteraceae</taxon>
        <taxon>Asteroideae</taxon>
        <taxon>Anthemideae</taxon>
        <taxon>Artemisiinae</taxon>
        <taxon>Artemisia</taxon>
    </lineage>
</organism>
<dbReference type="Proteomes" id="UP000245207">
    <property type="component" value="Unassembled WGS sequence"/>
</dbReference>
<dbReference type="EMBL" id="PKPP01009869">
    <property type="protein sequence ID" value="PWA47311.1"/>
    <property type="molecule type" value="Genomic_DNA"/>
</dbReference>
<evidence type="ECO:0000313" key="2">
    <source>
        <dbReference type="Proteomes" id="UP000245207"/>
    </source>
</evidence>
<proteinExistence type="predicted"/>
<evidence type="ECO:0000313" key="1">
    <source>
        <dbReference type="EMBL" id="PWA47311.1"/>
    </source>
</evidence>
<protein>
    <submittedName>
        <fullName evidence="1">Uncharacterized protein</fullName>
    </submittedName>
</protein>
<accession>A0A2U1LE87</accession>
<gene>
    <name evidence="1" type="ORF">CTI12_AA391990</name>
</gene>
<reference evidence="1 2" key="1">
    <citation type="journal article" date="2018" name="Mol. Plant">
        <title>The genome of Artemisia annua provides insight into the evolution of Asteraceae family and artemisinin biosynthesis.</title>
        <authorList>
            <person name="Shen Q."/>
            <person name="Zhang L."/>
            <person name="Liao Z."/>
            <person name="Wang S."/>
            <person name="Yan T."/>
            <person name="Shi P."/>
            <person name="Liu M."/>
            <person name="Fu X."/>
            <person name="Pan Q."/>
            <person name="Wang Y."/>
            <person name="Lv Z."/>
            <person name="Lu X."/>
            <person name="Zhang F."/>
            <person name="Jiang W."/>
            <person name="Ma Y."/>
            <person name="Chen M."/>
            <person name="Hao X."/>
            <person name="Li L."/>
            <person name="Tang Y."/>
            <person name="Lv G."/>
            <person name="Zhou Y."/>
            <person name="Sun X."/>
            <person name="Brodelius P.E."/>
            <person name="Rose J.K.C."/>
            <person name="Tang K."/>
        </authorList>
    </citation>
    <scope>NUCLEOTIDE SEQUENCE [LARGE SCALE GENOMIC DNA]</scope>
    <source>
        <strain evidence="2">cv. Huhao1</strain>
        <tissue evidence="1">Leaf</tissue>
    </source>
</reference>
<dbReference type="AlphaFoldDB" id="A0A2U1LE87"/>
<dbReference type="OrthoDB" id="1079772at2759"/>
<name>A0A2U1LE87_ARTAN</name>
<keyword evidence="2" id="KW-1185">Reference proteome</keyword>
<sequence>MLYLTGNDRDRYKVEIERINERWLLWDKDWIDFVDSNVLANTEYIHFIRQSVGSYYVTVYEDDGSECYGYDRNFIGPRHTRCLVEYTPGNQILPGEYLQDIWVNL</sequence>
<comment type="caution">
    <text evidence="1">The sequence shown here is derived from an EMBL/GenBank/DDBJ whole genome shotgun (WGS) entry which is preliminary data.</text>
</comment>